<dbReference type="SUPFAM" id="SSF103481">
    <property type="entry name" value="Multidrug resistance efflux transporter EmrE"/>
    <property type="match status" value="2"/>
</dbReference>
<dbReference type="InterPro" id="IPR000620">
    <property type="entry name" value="EamA_dom"/>
</dbReference>
<evidence type="ECO:0000256" key="1">
    <source>
        <dbReference type="SAM" id="Phobius"/>
    </source>
</evidence>
<feature type="domain" description="EamA" evidence="2">
    <location>
        <begin position="161"/>
        <end position="288"/>
    </location>
</feature>
<accession>A0ABZ2LVS0</accession>
<dbReference type="EMBL" id="CP089984">
    <property type="protein sequence ID" value="WXB15038.1"/>
    <property type="molecule type" value="Genomic_DNA"/>
</dbReference>
<name>A0ABZ2LVS0_9BACT</name>
<keyword evidence="1" id="KW-0472">Membrane</keyword>
<feature type="transmembrane region" description="Helical" evidence="1">
    <location>
        <begin position="219"/>
        <end position="237"/>
    </location>
</feature>
<dbReference type="Proteomes" id="UP001370348">
    <property type="component" value="Chromosome"/>
</dbReference>
<keyword evidence="1" id="KW-0812">Transmembrane</keyword>
<feature type="transmembrane region" description="Helical" evidence="1">
    <location>
        <begin position="101"/>
        <end position="122"/>
    </location>
</feature>
<proteinExistence type="predicted"/>
<dbReference type="RefSeq" id="WP_394824662.1">
    <property type="nucleotide sequence ID" value="NZ_CP089984.1"/>
</dbReference>
<feature type="transmembrane region" description="Helical" evidence="1">
    <location>
        <begin position="12"/>
        <end position="31"/>
    </location>
</feature>
<evidence type="ECO:0000313" key="3">
    <source>
        <dbReference type="EMBL" id="WXB15038.1"/>
    </source>
</evidence>
<feature type="transmembrane region" description="Helical" evidence="1">
    <location>
        <begin position="274"/>
        <end position="294"/>
    </location>
</feature>
<feature type="transmembrane region" description="Helical" evidence="1">
    <location>
        <begin position="249"/>
        <end position="268"/>
    </location>
</feature>
<dbReference type="InterPro" id="IPR037185">
    <property type="entry name" value="EmrE-like"/>
</dbReference>
<sequence>MTQSATPVSKERVGVIELTMAMILSGTIGVFVVESTASSFNVVFFRCIFGAICLGSYCAFRGFFKETGFTAKSLGLAALGGVFIVFNWAFLFSAYRSTSISVATVVYHTQPFYVLLLGAIIFRDKITAGKVAWVLVAFVGVVLVTGLSVADLEGANAAYLLGVGKALLAAVFYAFATIIAKRLKGIRPHLIALTQVLVGIPLLFPFTTLSEVNNLGVKWGWLAGLGLIHTCIMYILLYSSYQKLPTPKIAVLSFTYPAVAIIFDMAVYHTRITVLQAVGIPMILIAGLGLNLGWSILPRRAAAAPDPAKSS</sequence>
<feature type="transmembrane region" description="Helical" evidence="1">
    <location>
        <begin position="76"/>
        <end position="95"/>
    </location>
</feature>
<feature type="transmembrane region" description="Helical" evidence="1">
    <location>
        <begin position="190"/>
        <end position="207"/>
    </location>
</feature>
<feature type="domain" description="EamA" evidence="2">
    <location>
        <begin position="14"/>
        <end position="145"/>
    </location>
</feature>
<reference evidence="3 4" key="1">
    <citation type="submission" date="2021-12" db="EMBL/GenBank/DDBJ databases">
        <title>Discovery of the Pendulisporaceae a myxobacterial family with distinct sporulation behavior and unique specialized metabolism.</title>
        <authorList>
            <person name="Garcia R."/>
            <person name="Popoff A."/>
            <person name="Bader C.D."/>
            <person name="Loehr J."/>
            <person name="Walesch S."/>
            <person name="Walt C."/>
            <person name="Boldt J."/>
            <person name="Bunk B."/>
            <person name="Haeckl F.J.F.P.J."/>
            <person name="Gunesch A.P."/>
            <person name="Birkelbach J."/>
            <person name="Nuebel U."/>
            <person name="Pietschmann T."/>
            <person name="Bach T."/>
            <person name="Mueller R."/>
        </authorList>
    </citation>
    <scope>NUCLEOTIDE SEQUENCE [LARGE SCALE GENOMIC DNA]</scope>
    <source>
        <strain evidence="3 4">MSr11954</strain>
    </source>
</reference>
<feature type="transmembrane region" description="Helical" evidence="1">
    <location>
        <begin position="131"/>
        <end position="150"/>
    </location>
</feature>
<feature type="transmembrane region" description="Helical" evidence="1">
    <location>
        <begin position="156"/>
        <end position="178"/>
    </location>
</feature>
<evidence type="ECO:0000259" key="2">
    <source>
        <dbReference type="Pfam" id="PF00892"/>
    </source>
</evidence>
<evidence type="ECO:0000313" key="4">
    <source>
        <dbReference type="Proteomes" id="UP001370348"/>
    </source>
</evidence>
<dbReference type="PANTHER" id="PTHR22911:SF102">
    <property type="entry name" value="MEMBRANE PROTEIN"/>
    <property type="match status" value="1"/>
</dbReference>
<organism evidence="3 4">
    <name type="scientific">Pendulispora albinea</name>
    <dbReference type="NCBI Taxonomy" id="2741071"/>
    <lineage>
        <taxon>Bacteria</taxon>
        <taxon>Pseudomonadati</taxon>
        <taxon>Myxococcota</taxon>
        <taxon>Myxococcia</taxon>
        <taxon>Myxococcales</taxon>
        <taxon>Sorangiineae</taxon>
        <taxon>Pendulisporaceae</taxon>
        <taxon>Pendulispora</taxon>
    </lineage>
</organism>
<keyword evidence="1" id="KW-1133">Transmembrane helix</keyword>
<gene>
    <name evidence="3" type="ORF">LZC94_45370</name>
</gene>
<protein>
    <submittedName>
        <fullName evidence="3">DMT family transporter</fullName>
    </submittedName>
</protein>
<keyword evidence="4" id="KW-1185">Reference proteome</keyword>
<feature type="transmembrane region" description="Helical" evidence="1">
    <location>
        <begin position="43"/>
        <end position="64"/>
    </location>
</feature>
<dbReference type="PANTHER" id="PTHR22911">
    <property type="entry name" value="ACYL-MALONYL CONDENSING ENZYME-RELATED"/>
    <property type="match status" value="1"/>
</dbReference>
<dbReference type="Pfam" id="PF00892">
    <property type="entry name" value="EamA"/>
    <property type="match status" value="2"/>
</dbReference>